<dbReference type="GO" id="GO:0005509">
    <property type="term" value="F:calcium ion binding"/>
    <property type="evidence" value="ECO:0007669"/>
    <property type="project" value="InterPro"/>
</dbReference>
<dbReference type="NCBIfam" id="NF012211">
    <property type="entry name" value="tand_rpt_95"/>
    <property type="match status" value="2"/>
</dbReference>
<dbReference type="Proteomes" id="UP000281955">
    <property type="component" value="Unassembled WGS sequence"/>
</dbReference>
<dbReference type="OrthoDB" id="9758957at2"/>
<sequence>MRRPALSGLVVAALAAAAVTATPGAPAHAATAAVQPGDIIVTTEWHDFFGTLITGVDRIDPVTGARSNITWGGYLGFDPHVASAANGDLYVTSESVEGNTVYLDLVKIDHLTGQQSRFYHGSGADANDIAVAADGSLWVGSWWPGDELERVTHISASGTWLSETLLSGKSSADHSPNLVPQRDGSLVVSHDSKIDRITDSPASASTITTLAGPIQSLAALPDGDLVAHLAPTVTAPGRLVRVDRPGITLTTMTGTPVVQPQAGTGLAVDAAGKLLLATSTDVLRVDPATGTTSPIPAMHGEGPVDVTVAGVPQMPPAPLGTPDSYKTTNRGAKTEPAAYGVLANDHDVAGARLRDAVVVTAPGHGKLAAFGADGSFSYVPDAGYVGSDWFTYTAVDASGVRSAPVPVSITVVQSPAPVAAPDAYTATAGKTLTVADPGVLANDTDPKGVALRAFLQQQPAHGTLQLSDHGGFVYSPAAGFTGQDSFTYRATNGVYTSAETTVSLTVHAAAAPPKVTVAAGGSVSADALTATLKLVLSDADTATSALTLKASSSNTSLVPNSGVVFSGSGANRTVAVKRTSGKSGTAVVTVTVSDGSHSASTLVTLKVGADSGSGADTLTGTSGTDILAGRNGADKLDGAGGNDILIGGQGDDTLKGGTGADLYALVGGGKDVLTGFNPAEGDTKS</sequence>
<dbReference type="EMBL" id="RBWV01000011">
    <property type="protein sequence ID" value="RKS75582.1"/>
    <property type="molecule type" value="Genomic_DNA"/>
</dbReference>
<dbReference type="Pfam" id="PF17963">
    <property type="entry name" value="Big_9"/>
    <property type="match status" value="2"/>
</dbReference>
<name>A0A420XQV2_9ACTN</name>
<dbReference type="RefSeq" id="WP_121193337.1">
    <property type="nucleotide sequence ID" value="NZ_RBWV01000011.1"/>
</dbReference>
<dbReference type="AlphaFoldDB" id="A0A420XQV2"/>
<accession>A0A420XQV2</accession>
<dbReference type="SUPFAM" id="SSF63829">
    <property type="entry name" value="Calcium-dependent phosphotriesterase"/>
    <property type="match status" value="1"/>
</dbReference>
<keyword evidence="3" id="KW-1185">Reference proteome</keyword>
<feature type="signal peptide" evidence="1">
    <location>
        <begin position="1"/>
        <end position="29"/>
    </location>
</feature>
<dbReference type="PROSITE" id="PS00330">
    <property type="entry name" value="HEMOLYSIN_CALCIUM"/>
    <property type="match status" value="2"/>
</dbReference>
<proteinExistence type="predicted"/>
<dbReference type="Gene3D" id="2.150.10.10">
    <property type="entry name" value="Serralysin-like metalloprotease, C-terminal"/>
    <property type="match status" value="1"/>
</dbReference>
<comment type="caution">
    <text evidence="2">The sequence shown here is derived from an EMBL/GenBank/DDBJ whole genome shotgun (WGS) entry which is preliminary data.</text>
</comment>
<dbReference type="SUPFAM" id="SSF51120">
    <property type="entry name" value="beta-Roll"/>
    <property type="match status" value="1"/>
</dbReference>
<dbReference type="InterPro" id="IPR011049">
    <property type="entry name" value="Serralysin-like_metalloprot_C"/>
</dbReference>
<dbReference type="Gene3D" id="2.60.40.3440">
    <property type="match status" value="2"/>
</dbReference>
<dbReference type="Pfam" id="PF00353">
    <property type="entry name" value="HemolysinCabind"/>
    <property type="match status" value="1"/>
</dbReference>
<evidence type="ECO:0000256" key="1">
    <source>
        <dbReference type="SAM" id="SignalP"/>
    </source>
</evidence>
<dbReference type="InParanoid" id="A0A420XQV2"/>
<dbReference type="PRINTS" id="PR00313">
    <property type="entry name" value="CABNDNGRPT"/>
</dbReference>
<dbReference type="InterPro" id="IPR001343">
    <property type="entry name" value="Hemolysn_Ca-bd"/>
</dbReference>
<evidence type="ECO:0000313" key="2">
    <source>
        <dbReference type="EMBL" id="RKS75582.1"/>
    </source>
</evidence>
<feature type="chain" id="PRO_5019465455" description="Tandem-95 repeat protein" evidence="1">
    <location>
        <begin position="30"/>
        <end position="685"/>
    </location>
</feature>
<organism evidence="2 3">
    <name type="scientific">Motilibacter peucedani</name>
    <dbReference type="NCBI Taxonomy" id="598650"/>
    <lineage>
        <taxon>Bacteria</taxon>
        <taxon>Bacillati</taxon>
        <taxon>Actinomycetota</taxon>
        <taxon>Actinomycetes</taxon>
        <taxon>Motilibacterales</taxon>
        <taxon>Motilibacteraceae</taxon>
        <taxon>Motilibacter</taxon>
    </lineage>
</organism>
<reference evidence="2 3" key="1">
    <citation type="submission" date="2018-10" db="EMBL/GenBank/DDBJ databases">
        <title>Genomic Encyclopedia of Archaeal and Bacterial Type Strains, Phase II (KMG-II): from individual species to whole genera.</title>
        <authorList>
            <person name="Goeker M."/>
        </authorList>
    </citation>
    <scope>NUCLEOTIDE SEQUENCE [LARGE SCALE GENOMIC DNA]</scope>
    <source>
        <strain evidence="2 3">RP-AC37</strain>
    </source>
</reference>
<dbReference type="InterPro" id="IPR018511">
    <property type="entry name" value="Hemolysin-typ_Ca-bd_CS"/>
</dbReference>
<keyword evidence="1" id="KW-0732">Signal</keyword>
<evidence type="ECO:0000313" key="3">
    <source>
        <dbReference type="Proteomes" id="UP000281955"/>
    </source>
</evidence>
<gene>
    <name evidence="2" type="ORF">CLV35_2056</name>
</gene>
<evidence type="ECO:0008006" key="4">
    <source>
        <dbReference type="Google" id="ProtNLM"/>
    </source>
</evidence>
<protein>
    <recommendedName>
        <fullName evidence="4">Tandem-95 repeat protein</fullName>
    </recommendedName>
</protein>